<dbReference type="FunFam" id="3.40.50.720:FF:000209">
    <property type="entry name" value="Polyketide synthase Pks12"/>
    <property type="match status" value="1"/>
</dbReference>
<reference evidence="11 12" key="1">
    <citation type="submission" date="2019-04" db="EMBL/GenBank/DDBJ databases">
        <authorList>
            <person name="Li J."/>
        </authorList>
    </citation>
    <scope>NUCLEOTIDE SEQUENCE [LARGE SCALE GENOMIC DNA]</scope>
    <source>
        <strain evidence="11 12">CCTCC AB2016182</strain>
    </source>
</reference>
<dbReference type="InterPro" id="IPR013968">
    <property type="entry name" value="PKS_KR"/>
</dbReference>
<evidence type="ECO:0000256" key="5">
    <source>
        <dbReference type="ARBA" id="ARBA00023268"/>
    </source>
</evidence>
<dbReference type="SMART" id="SM00827">
    <property type="entry name" value="PKS_AT"/>
    <property type="match status" value="1"/>
</dbReference>
<evidence type="ECO:0000256" key="1">
    <source>
        <dbReference type="ARBA" id="ARBA00022450"/>
    </source>
</evidence>
<dbReference type="Gene3D" id="3.90.180.10">
    <property type="entry name" value="Medium-chain alcohol dehydrogenases, catalytic domain"/>
    <property type="match status" value="1"/>
</dbReference>
<accession>A0A4U0QYY1</accession>
<dbReference type="InterPro" id="IPR020841">
    <property type="entry name" value="PKS_Beta-ketoAc_synthase_dom"/>
</dbReference>
<keyword evidence="2" id="KW-0597">Phosphoprotein</keyword>
<dbReference type="SUPFAM" id="SSF52151">
    <property type="entry name" value="FabD/lysophospholipase-like"/>
    <property type="match status" value="1"/>
</dbReference>
<keyword evidence="5" id="KW-0511">Multifunctional enzyme</keyword>
<feature type="domain" description="Carrier" evidence="8">
    <location>
        <begin position="2201"/>
        <end position="2278"/>
    </location>
</feature>
<evidence type="ECO:0000259" key="8">
    <source>
        <dbReference type="PROSITE" id="PS50075"/>
    </source>
</evidence>
<gene>
    <name evidence="11" type="ORF">FA740_02450</name>
</gene>
<dbReference type="Pfam" id="PF02801">
    <property type="entry name" value="Ketoacyl-synt_C"/>
    <property type="match status" value="1"/>
</dbReference>
<feature type="active site" description="Proton acceptor; for dehydratase activity" evidence="7">
    <location>
        <position position="926"/>
    </location>
</feature>
<proteinExistence type="predicted"/>
<dbReference type="GO" id="GO:0016491">
    <property type="term" value="F:oxidoreductase activity"/>
    <property type="evidence" value="ECO:0007669"/>
    <property type="project" value="InterPro"/>
</dbReference>
<dbReference type="InterPro" id="IPR020806">
    <property type="entry name" value="PKS_PP-bd"/>
</dbReference>
<dbReference type="SMART" id="SM00822">
    <property type="entry name" value="PKS_KR"/>
    <property type="match status" value="1"/>
</dbReference>
<dbReference type="PROSITE" id="PS52019">
    <property type="entry name" value="PKS_MFAS_DH"/>
    <property type="match status" value="1"/>
</dbReference>
<evidence type="ECO:0000256" key="6">
    <source>
        <dbReference type="ARBA" id="ARBA00023315"/>
    </source>
</evidence>
<dbReference type="GO" id="GO:0006633">
    <property type="term" value="P:fatty acid biosynthetic process"/>
    <property type="evidence" value="ECO:0007669"/>
    <property type="project" value="InterPro"/>
</dbReference>
<dbReference type="Pfam" id="PF21089">
    <property type="entry name" value="PKS_DH_N"/>
    <property type="match status" value="1"/>
</dbReference>
<dbReference type="SMART" id="SM00823">
    <property type="entry name" value="PKS_PP"/>
    <property type="match status" value="1"/>
</dbReference>
<evidence type="ECO:0000313" key="11">
    <source>
        <dbReference type="EMBL" id="TJZ87130.1"/>
    </source>
</evidence>
<dbReference type="InterPro" id="IPR009081">
    <property type="entry name" value="PP-bd_ACP"/>
</dbReference>
<dbReference type="InterPro" id="IPR013154">
    <property type="entry name" value="ADH-like_N"/>
</dbReference>
<dbReference type="Pfam" id="PF00550">
    <property type="entry name" value="PP-binding"/>
    <property type="match status" value="1"/>
</dbReference>
<dbReference type="GO" id="GO:0004315">
    <property type="term" value="F:3-oxoacyl-[acyl-carrier-protein] synthase activity"/>
    <property type="evidence" value="ECO:0007669"/>
    <property type="project" value="InterPro"/>
</dbReference>
<dbReference type="InterPro" id="IPR050091">
    <property type="entry name" value="PKS_NRPS_Biosynth_Enz"/>
</dbReference>
<dbReference type="Pfam" id="PF08659">
    <property type="entry name" value="KR"/>
    <property type="match status" value="1"/>
</dbReference>
<dbReference type="InterPro" id="IPR020807">
    <property type="entry name" value="PKS_DH"/>
</dbReference>
<dbReference type="Pfam" id="PF08240">
    <property type="entry name" value="ADH_N"/>
    <property type="match status" value="1"/>
</dbReference>
<evidence type="ECO:0000256" key="3">
    <source>
        <dbReference type="ARBA" id="ARBA00022679"/>
    </source>
</evidence>
<dbReference type="PANTHER" id="PTHR43775">
    <property type="entry name" value="FATTY ACID SYNTHASE"/>
    <property type="match status" value="1"/>
</dbReference>
<evidence type="ECO:0000256" key="7">
    <source>
        <dbReference type="PROSITE-ProRule" id="PRU01363"/>
    </source>
</evidence>
<dbReference type="Gene3D" id="1.10.1200.10">
    <property type="entry name" value="ACP-like"/>
    <property type="match status" value="1"/>
</dbReference>
<dbReference type="SUPFAM" id="SSF55048">
    <property type="entry name" value="Probable ACP-binding domain of malonyl-CoA ACP transacylase"/>
    <property type="match status" value="1"/>
</dbReference>
<dbReference type="SUPFAM" id="SSF47336">
    <property type="entry name" value="ACP-like"/>
    <property type="match status" value="1"/>
</dbReference>
<dbReference type="PROSITE" id="PS00606">
    <property type="entry name" value="KS3_1"/>
    <property type="match status" value="1"/>
</dbReference>
<dbReference type="RefSeq" id="WP_136855187.1">
    <property type="nucleotide sequence ID" value="NZ_SUNH01000004.1"/>
</dbReference>
<keyword evidence="6" id="KW-0012">Acyltransferase</keyword>
<dbReference type="InterPro" id="IPR057326">
    <property type="entry name" value="KR_dom"/>
</dbReference>
<dbReference type="InterPro" id="IPR032821">
    <property type="entry name" value="PKS_assoc"/>
</dbReference>
<dbReference type="InterPro" id="IPR014043">
    <property type="entry name" value="Acyl_transferase_dom"/>
</dbReference>
<dbReference type="Gene3D" id="3.30.70.3290">
    <property type="match status" value="1"/>
</dbReference>
<feature type="active site" description="Proton donor; for dehydratase activity" evidence="7">
    <location>
        <position position="1082"/>
    </location>
</feature>
<dbReference type="SMART" id="SM00825">
    <property type="entry name" value="PKS_KS"/>
    <property type="match status" value="1"/>
</dbReference>
<keyword evidence="4" id="KW-0521">NADP</keyword>
<dbReference type="InterPro" id="IPR011032">
    <property type="entry name" value="GroES-like_sf"/>
</dbReference>
<keyword evidence="12" id="KW-1185">Reference proteome</keyword>
<dbReference type="GO" id="GO:0004312">
    <property type="term" value="F:fatty acid synthase activity"/>
    <property type="evidence" value="ECO:0007669"/>
    <property type="project" value="TreeGrafter"/>
</dbReference>
<dbReference type="InterPro" id="IPR014030">
    <property type="entry name" value="Ketoacyl_synth_N"/>
</dbReference>
<dbReference type="InterPro" id="IPR016036">
    <property type="entry name" value="Malonyl_transacylase_ACP-bd"/>
</dbReference>
<dbReference type="OrthoDB" id="9778690at2"/>
<sequence length="2298" mass="242117">MTQSLPQAASPDTANPVICGLGCRVPGARGPARMWEVLSQGRCTIGTLRTQNFDPGLYLDPIQTRRGKTYSLASGQVDDVYAFDAGFFGISPREAGAIDPQQRMILQAVWEAIADAGLSPRDLAGPRTGVFVGSSIVENLSLYYADTARSGSSFSLGNTLCIIANRVSSFFDFGGPSYVLDAACASSLYALHQASEAIRTGQIDTAIVGGVHALLTPGGFVGFSQARMMSPTGLCRTFDADADGYVRSEACVAVVLQHPDVADRMMSRRRASLVSTGVNTDGASSQLTVPSSARQEALLDDVLIRSGFDPDDLSFYEAHGTGTQVGDPVEARSIGGAIGQLRRDPLLIGSAKTNFGHAEPAAGLVGLAKTLLAFEHRALPASLHFTTPNPNIDFEGLNLSVNTQLHPLEGGRLVAGLNSFGFGGTNVAAMLCDDAPATPRIHPVTLPRTAEQPWLMISAASEGSLERLAQAWSDLLRDTDPQARPALAAAAAARMALPHRLALPLDDDAADRLTDPGNGAVLRDVAGLAGARGVLAFPGNGAQVPGMGVAPYRDDPVFRAAFDAVAQAMDGAGVPDLVALMHAPDLQDRLASPLVAQPLLFGFQVAQARSLLAAGLDCDAVIGHSVGEIAALHVAGCFDLDAAARIIVTRSQAFESLRGQGTMAVVAATEADVARAIAGLDVPDLAIAAVNSPRSVTVAGPSEAIARLARVTVAGKRLPIVRLKIGIPYHSPLVQPLRDRFMADLAGLRLSAPRMRVGASALGRVMRGAECTLDYLWRNAREPVRFADALQALAADGPCHVVEVTPTPVLQGNVRDIARYGGAALDHFMPQQPEDGADPRLQAARAWVAGVPVRADALGGPRTGPDPALPDYPWDEQDHRTQLTPDGLDAWGETGARRLTGRRAETEGTCWTSDITPTHPAWVADHKVGGNIVLAGSTLVEMALGAAADLWPDQPLQLVHFDILTPALIEGDGIRLRTEIDRATGAVTLSMRPRLTASSWLTVARGVVRRGLACQPPRPPARRGTALEPDDLYDFLTARGLDYGPAFRRMSSVRALRPGVVAVDLSAPVAARRFVLDPTALDAAFHGLAAIAQDLLERDRPGARDLAARMRDGAIMLPTRMGHLHLLRPEGVPVQAQVTVTRQRRRSLLARIALFDDQGQVVALVDDAEFTMIRLDAATRIAPVRLTDRRVRLRLPGQAVRLPRGWSDPARLIARLAPAGDAGPGPLGAALLRVARDPEALADALAQHPALADDLRAVMIAAQGAAPRDTALYGVVRRALWGRAEALLSDLLRRWPSDQRRALLIVGLPDLAVLRALACDPRLDGVRVTAATEADLSLLTQVLPPDLMPLVTPDPVAQDCDLMLVVGPRPAQAMLAALPPGGLVLALDAEGVLPSLADPADPAGADWPHAMLDQGGIPLRLAAWRQPDTGVVEAPPLPALLPIGPIEDSDLAACLAGDAPAKPALRVMTLLHRPGAAVADALVATMMALKPVMGAEGAPVLLIATDPQQDADFAILAAGLRSIMVTAQNEYGAGVIRLLTLSGPLPDRAGLAALIAATAGQTAAHVGPDGLWAYRVEPGPARPDAAPALHLAQRDPGRLDSLSWQPARRTAPRHGEVEVEVLATGLNFRDVMSARGLLSERILDAGASGAGMGMEYAGIVRRTGAGSDLTPGTTVMGFGQSAFATHLVVPAASVSALPAGVDPVAAAGLPVAFVTAWEALCNLAALQPGEVVLIHGGAGGVGLAAIQIARMAGARVLATAGTPEKRALARAQGAEAAFNSRDLSFVQGVQQATAGRGVDVVLNSLSGEAMQRSVECLAPFGRFVELGKRDYLEGTQLDLRPFARNLTYFGMDLDQRLAADPDRVARIMEQIAAGFAQGHLRPIPVTPFPAQMTEQAFRHMLAARHTGKIAIIPPRPQAQRTGRQVRGAWVILGGTGGLGLQLARWLLAQGAGHVHLLSRSGELRLGAGRIGRWARAEPRLSVHAVDGTDPAAMEAFLQALAQQGQRIGGVIHAAMVLRDRLIRDLDPVEARQVVDAKLAVAQVLAGLLRGGQMTPDHVVFFSSIAAYLGNPGQVSYSAANCAIAQLGRQLRDQGHPVRTLGWGAISDAGYLTRNAAVALQLSKMDGVGFLSSHDLLAELGSALRAPRIDDHVLAPIQWARLAPLLPGLRGSVFTALVPPLSGGGTDDGQLAETLRRLDWPAALALVEGELRTILSGIMRLPPDQFDPNRPFNRYGIDSLMAMELRLEIERRFGAMITSFSVTEDMTAARLAAVMVDRIKSEEQADTGPAATPSPEETA</sequence>
<dbReference type="InterPro" id="IPR036736">
    <property type="entry name" value="ACP-like_sf"/>
</dbReference>
<comment type="caution">
    <text evidence="11">The sequence shown here is derived from an EMBL/GenBank/DDBJ whole genome shotgun (WGS) entry which is preliminary data.</text>
</comment>
<dbReference type="PROSITE" id="PS50075">
    <property type="entry name" value="CARRIER"/>
    <property type="match status" value="1"/>
</dbReference>
<dbReference type="Pfam" id="PF00109">
    <property type="entry name" value="ketoacyl-synt"/>
    <property type="match status" value="1"/>
</dbReference>
<dbReference type="InterPro" id="IPR049552">
    <property type="entry name" value="PKS_DH_N"/>
</dbReference>
<dbReference type="Pfam" id="PF00107">
    <property type="entry name" value="ADH_zinc_N"/>
    <property type="match status" value="1"/>
</dbReference>
<feature type="domain" description="PKS/mFAS DH" evidence="10">
    <location>
        <begin position="892"/>
        <end position="1179"/>
    </location>
</feature>
<dbReference type="PANTHER" id="PTHR43775:SF37">
    <property type="entry name" value="SI:DKEY-61P9.11"/>
    <property type="match status" value="1"/>
</dbReference>
<dbReference type="InterPro" id="IPR042104">
    <property type="entry name" value="PKS_dehydratase_sf"/>
</dbReference>
<dbReference type="InterPro" id="IPR049551">
    <property type="entry name" value="PKS_DH_C"/>
</dbReference>
<feature type="region of interest" description="N-terminal hotdog fold" evidence="7">
    <location>
        <begin position="892"/>
        <end position="1015"/>
    </location>
</feature>
<dbReference type="InterPro" id="IPR016035">
    <property type="entry name" value="Acyl_Trfase/lysoPLipase"/>
</dbReference>
<dbReference type="InterPro" id="IPR018201">
    <property type="entry name" value="Ketoacyl_synth_AS"/>
</dbReference>
<dbReference type="GO" id="GO:0008270">
    <property type="term" value="F:zinc ion binding"/>
    <property type="evidence" value="ECO:0007669"/>
    <property type="project" value="InterPro"/>
</dbReference>
<dbReference type="InterPro" id="IPR002364">
    <property type="entry name" value="Quin_OxRdtase/zeta-crystal_CS"/>
</dbReference>
<dbReference type="PROSITE" id="PS01162">
    <property type="entry name" value="QOR_ZETA_CRYSTAL"/>
    <property type="match status" value="1"/>
</dbReference>
<dbReference type="InterPro" id="IPR014031">
    <property type="entry name" value="Ketoacyl_synth_C"/>
</dbReference>
<dbReference type="InterPro" id="IPR013149">
    <property type="entry name" value="ADH-like_C"/>
</dbReference>
<dbReference type="PROSITE" id="PS52004">
    <property type="entry name" value="KS3_2"/>
    <property type="match status" value="1"/>
</dbReference>
<name>A0A4U0QYY1_9RHOB</name>
<dbReference type="Gene3D" id="3.40.50.720">
    <property type="entry name" value="NAD(P)-binding Rossmann-like Domain"/>
    <property type="match status" value="2"/>
</dbReference>
<dbReference type="InterPro" id="IPR016039">
    <property type="entry name" value="Thiolase-like"/>
</dbReference>
<evidence type="ECO:0000313" key="12">
    <source>
        <dbReference type="Proteomes" id="UP000306223"/>
    </source>
</evidence>
<dbReference type="EMBL" id="SUNH01000004">
    <property type="protein sequence ID" value="TJZ87130.1"/>
    <property type="molecule type" value="Genomic_DNA"/>
</dbReference>
<feature type="domain" description="Ketosynthase family 3 (KS3)" evidence="9">
    <location>
        <begin position="13"/>
        <end position="433"/>
    </location>
</feature>
<dbReference type="Gene3D" id="3.40.366.10">
    <property type="entry name" value="Malonyl-Coenzyme A Acyl Carrier Protein, domain 2"/>
    <property type="match status" value="1"/>
</dbReference>
<organism evidence="11 12">
    <name type="scientific">Paracoccus hibiscisoli</name>
    <dbReference type="NCBI Taxonomy" id="2023261"/>
    <lineage>
        <taxon>Bacteria</taxon>
        <taxon>Pseudomonadati</taxon>
        <taxon>Pseudomonadota</taxon>
        <taxon>Alphaproteobacteria</taxon>
        <taxon>Rhodobacterales</taxon>
        <taxon>Paracoccaceae</taxon>
        <taxon>Paracoccus</taxon>
    </lineage>
</organism>
<keyword evidence="3" id="KW-0808">Transferase</keyword>
<evidence type="ECO:0000259" key="10">
    <source>
        <dbReference type="PROSITE" id="PS52019"/>
    </source>
</evidence>
<dbReference type="SUPFAM" id="SSF51735">
    <property type="entry name" value="NAD(P)-binding Rossmann-fold domains"/>
    <property type="match status" value="2"/>
</dbReference>
<dbReference type="CDD" id="cd00833">
    <property type="entry name" value="PKS"/>
    <property type="match status" value="1"/>
</dbReference>
<dbReference type="InterPro" id="IPR036291">
    <property type="entry name" value="NAD(P)-bd_dom_sf"/>
</dbReference>
<dbReference type="GO" id="GO:0031177">
    <property type="term" value="F:phosphopantetheine binding"/>
    <property type="evidence" value="ECO:0007669"/>
    <property type="project" value="InterPro"/>
</dbReference>
<dbReference type="Pfam" id="PF16197">
    <property type="entry name" value="KAsynt_C_assoc"/>
    <property type="match status" value="1"/>
</dbReference>
<dbReference type="SUPFAM" id="SSF53901">
    <property type="entry name" value="Thiolase-like"/>
    <property type="match status" value="1"/>
</dbReference>
<protein>
    <submittedName>
        <fullName evidence="11">SDR family NAD(P)-dependent oxidoreductase</fullName>
    </submittedName>
</protein>
<dbReference type="CDD" id="cd05195">
    <property type="entry name" value="enoyl_red"/>
    <property type="match status" value="1"/>
</dbReference>
<keyword evidence="1" id="KW-0596">Phosphopantetheine</keyword>
<dbReference type="InterPro" id="IPR020843">
    <property type="entry name" value="ER"/>
</dbReference>
<dbReference type="Pfam" id="PF00698">
    <property type="entry name" value="Acyl_transf_1"/>
    <property type="match status" value="1"/>
</dbReference>
<dbReference type="InterPro" id="IPR049900">
    <property type="entry name" value="PKS_mFAS_DH"/>
</dbReference>
<dbReference type="SUPFAM" id="SSF50129">
    <property type="entry name" value="GroES-like"/>
    <property type="match status" value="1"/>
</dbReference>
<dbReference type="Proteomes" id="UP000306223">
    <property type="component" value="Unassembled WGS sequence"/>
</dbReference>
<evidence type="ECO:0000256" key="2">
    <source>
        <dbReference type="ARBA" id="ARBA00022553"/>
    </source>
</evidence>
<dbReference type="InterPro" id="IPR001227">
    <property type="entry name" value="Ac_transferase_dom_sf"/>
</dbReference>
<feature type="region of interest" description="C-terminal hotdog fold" evidence="7">
    <location>
        <begin position="1024"/>
        <end position="1179"/>
    </location>
</feature>
<dbReference type="Gene3D" id="3.10.129.110">
    <property type="entry name" value="Polyketide synthase dehydratase"/>
    <property type="match status" value="1"/>
</dbReference>
<evidence type="ECO:0000256" key="4">
    <source>
        <dbReference type="ARBA" id="ARBA00022857"/>
    </source>
</evidence>
<dbReference type="SMART" id="SM00829">
    <property type="entry name" value="PKS_ER"/>
    <property type="match status" value="1"/>
</dbReference>
<dbReference type="SMART" id="SM00826">
    <property type="entry name" value="PKS_DH"/>
    <property type="match status" value="1"/>
</dbReference>
<evidence type="ECO:0000259" key="9">
    <source>
        <dbReference type="PROSITE" id="PS52004"/>
    </source>
</evidence>
<dbReference type="Pfam" id="PF14765">
    <property type="entry name" value="PS-DH"/>
    <property type="match status" value="1"/>
</dbReference>
<dbReference type="Gene3D" id="3.40.47.10">
    <property type="match status" value="1"/>
</dbReference>